<evidence type="ECO:0000313" key="2">
    <source>
        <dbReference type="EMBL" id="KPQ31861.1"/>
    </source>
</evidence>
<dbReference type="InterPro" id="IPR008523">
    <property type="entry name" value="DUF805"/>
</dbReference>
<feature type="transmembrane region" description="Helical" evidence="1">
    <location>
        <begin position="83"/>
        <end position="103"/>
    </location>
</feature>
<dbReference type="Pfam" id="PF05656">
    <property type="entry name" value="DUF805"/>
    <property type="match status" value="1"/>
</dbReference>
<dbReference type="GO" id="GO:0005886">
    <property type="term" value="C:plasma membrane"/>
    <property type="evidence" value="ECO:0007669"/>
    <property type="project" value="TreeGrafter"/>
</dbReference>
<dbReference type="PANTHER" id="PTHR34980">
    <property type="entry name" value="INNER MEMBRANE PROTEIN-RELATED-RELATED"/>
    <property type="match status" value="1"/>
</dbReference>
<feature type="transmembrane region" description="Helical" evidence="1">
    <location>
        <begin position="51"/>
        <end position="71"/>
    </location>
</feature>
<keyword evidence="1" id="KW-1133">Transmembrane helix</keyword>
<feature type="transmembrane region" description="Helical" evidence="1">
    <location>
        <begin position="24"/>
        <end position="45"/>
    </location>
</feature>
<keyword evidence="1" id="KW-0812">Transmembrane</keyword>
<reference evidence="2 3" key="1">
    <citation type="submission" date="2015-09" db="EMBL/GenBank/DDBJ databases">
        <title>Identification and resolution of microdiversity through metagenomic sequencing of parallel consortia.</title>
        <authorList>
            <person name="Nelson W.C."/>
            <person name="Romine M.F."/>
            <person name="Lindemann S.R."/>
        </authorList>
    </citation>
    <scope>NUCLEOTIDE SEQUENCE [LARGE SCALE GENOMIC DNA]</scope>
    <source>
        <strain evidence="2">Ana</strain>
    </source>
</reference>
<keyword evidence="1" id="KW-0472">Membrane</keyword>
<dbReference type="Proteomes" id="UP000050465">
    <property type="component" value="Unassembled WGS sequence"/>
</dbReference>
<dbReference type="PATRIC" id="fig|1666911.3.peg.4587"/>
<evidence type="ECO:0000256" key="1">
    <source>
        <dbReference type="SAM" id="Phobius"/>
    </source>
</evidence>
<gene>
    <name evidence="2" type="ORF">HLUCCA11_22835</name>
</gene>
<dbReference type="PANTHER" id="PTHR34980:SF2">
    <property type="entry name" value="INNER MEMBRANE PROTEIN YHAH-RELATED"/>
    <property type="match status" value="1"/>
</dbReference>
<accession>A0A0P7ZQ71</accession>
<comment type="caution">
    <text evidence="2">The sequence shown here is derived from an EMBL/GenBank/DDBJ whole genome shotgun (WGS) entry which is preliminary data.</text>
</comment>
<proteinExistence type="predicted"/>
<sequence>MDYYIKCITEKYVDFEGRASRSEFWYFVLFNFIAAFVINIIGAILSNVIGVAAYLGALYSLATLVPNIAVAARRLHDTGRSGWWQLIGFIPLVGAIVLLIFFIQDSSFERNQYGPNPKGSGISV</sequence>
<dbReference type="EMBL" id="LJZR01000079">
    <property type="protein sequence ID" value="KPQ31861.1"/>
    <property type="molecule type" value="Genomic_DNA"/>
</dbReference>
<dbReference type="STRING" id="1666911.HLUCCA11_22835"/>
<protein>
    <submittedName>
        <fullName evidence="2">Putative membrane protein</fullName>
    </submittedName>
</protein>
<organism evidence="2 3">
    <name type="scientific">Phormidesmis priestleyi Ana</name>
    <dbReference type="NCBI Taxonomy" id="1666911"/>
    <lineage>
        <taxon>Bacteria</taxon>
        <taxon>Bacillati</taxon>
        <taxon>Cyanobacteriota</taxon>
        <taxon>Cyanophyceae</taxon>
        <taxon>Leptolyngbyales</taxon>
        <taxon>Leptolyngbyaceae</taxon>
        <taxon>Phormidesmis</taxon>
    </lineage>
</organism>
<name>A0A0P7ZQ71_9CYAN</name>
<evidence type="ECO:0000313" key="3">
    <source>
        <dbReference type="Proteomes" id="UP000050465"/>
    </source>
</evidence>
<dbReference type="AlphaFoldDB" id="A0A0P7ZQ71"/>